<protein>
    <submittedName>
        <fullName evidence="2">Phosphohydrolase (MutT/nudix family protein)</fullName>
    </submittedName>
</protein>
<gene>
    <name evidence="2" type="ORF">MGWOODY_XGa190</name>
</gene>
<sequence length="216" mass="23791">MTDTKPTQTYSELTALRTFMGKPSELAAKKSIPQLDKHCREFISRSPFVCIGTTDGNGKADVSPKGDPPGFVQVLDDKTLFIPDRPGNNRIDSMSNLLKDPAIALLFLIPGFDETLRVNGKGTVIRDQTLNATSTVKGRSPKIGIKVKVETAFLHCAKALKRSHLWDPESVQNRQEMPSLGRMIIEQTTPAGTKADPTDISDADDRVQESIRSHLY</sequence>
<reference evidence="2" key="1">
    <citation type="submission" date="2015-10" db="EMBL/GenBank/DDBJ databases">
        <authorList>
            <person name="Gilbert D.G."/>
        </authorList>
    </citation>
    <scope>NUCLEOTIDE SEQUENCE</scope>
</reference>
<dbReference type="Gene3D" id="2.30.110.10">
    <property type="entry name" value="Electron Transport, Fmn-binding Protein, Chain A"/>
    <property type="match status" value="1"/>
</dbReference>
<dbReference type="PANTHER" id="PTHR42815">
    <property type="entry name" value="FAD-BINDING, PUTATIVE (AFU_ORTHOLOGUE AFUA_6G07600)-RELATED"/>
    <property type="match status" value="1"/>
</dbReference>
<feature type="domain" description="Pyridoxamine 5'-phosphate oxidase N-terminal" evidence="1">
    <location>
        <begin position="35"/>
        <end position="155"/>
    </location>
</feature>
<dbReference type="AlphaFoldDB" id="A0A161KGA6"/>
<evidence type="ECO:0000259" key="1">
    <source>
        <dbReference type="Pfam" id="PF01243"/>
    </source>
</evidence>
<evidence type="ECO:0000313" key="2">
    <source>
        <dbReference type="EMBL" id="CUS51031.1"/>
    </source>
</evidence>
<dbReference type="InterPro" id="IPR011576">
    <property type="entry name" value="Pyridox_Oxase_N"/>
</dbReference>
<dbReference type="EMBL" id="CZRL01000052">
    <property type="protein sequence ID" value="CUS51031.1"/>
    <property type="molecule type" value="Genomic_DNA"/>
</dbReference>
<name>A0A161KGA6_9ZZZZ</name>
<organism evidence="2">
    <name type="scientific">hydrothermal vent metagenome</name>
    <dbReference type="NCBI Taxonomy" id="652676"/>
    <lineage>
        <taxon>unclassified sequences</taxon>
        <taxon>metagenomes</taxon>
        <taxon>ecological metagenomes</taxon>
    </lineage>
</organism>
<dbReference type="SUPFAM" id="SSF50475">
    <property type="entry name" value="FMN-binding split barrel"/>
    <property type="match status" value="1"/>
</dbReference>
<dbReference type="NCBIfam" id="TIGR04025">
    <property type="entry name" value="PPOX_FMN_DR2398"/>
    <property type="match status" value="1"/>
</dbReference>
<dbReference type="PANTHER" id="PTHR42815:SF2">
    <property type="entry name" value="FAD-BINDING, PUTATIVE (AFU_ORTHOLOGUE AFUA_6G07600)-RELATED"/>
    <property type="match status" value="1"/>
</dbReference>
<accession>A0A161KGA6</accession>
<dbReference type="Pfam" id="PF01243">
    <property type="entry name" value="PNPOx_N"/>
    <property type="match status" value="1"/>
</dbReference>
<keyword evidence="2" id="KW-0378">Hydrolase</keyword>
<dbReference type="GO" id="GO:0016787">
    <property type="term" value="F:hydrolase activity"/>
    <property type="evidence" value="ECO:0007669"/>
    <property type="project" value="UniProtKB-KW"/>
</dbReference>
<proteinExistence type="predicted"/>
<dbReference type="InterPro" id="IPR024029">
    <property type="entry name" value="Pyridox_Oxase_FMN-dep"/>
</dbReference>
<dbReference type="InterPro" id="IPR012349">
    <property type="entry name" value="Split_barrel_FMN-bd"/>
</dbReference>